<dbReference type="PANTHER" id="PTHR34216">
    <property type="match status" value="1"/>
</dbReference>
<proteinExistence type="predicted"/>
<dbReference type="Gene3D" id="1.20.5.320">
    <property type="entry name" value="6-Phosphogluconate Dehydrogenase, domain 3"/>
    <property type="match status" value="1"/>
</dbReference>
<dbReference type="Gene3D" id="3.20.20.370">
    <property type="entry name" value="Glycoside hydrolase/deacetylase"/>
    <property type="match status" value="1"/>
</dbReference>
<dbReference type="PANTHER" id="PTHR34216:SF3">
    <property type="entry name" value="POLY-BETA-1,6-N-ACETYL-D-GLUCOSAMINE N-DEACETYLASE"/>
    <property type="match status" value="1"/>
</dbReference>
<name>A0A5J6I580_STRC4</name>
<feature type="region of interest" description="Disordered" evidence="3">
    <location>
        <begin position="124"/>
        <end position="147"/>
    </location>
</feature>
<dbReference type="SUPFAM" id="SSF88713">
    <property type="entry name" value="Glycoside hydrolase/deacetylase"/>
    <property type="match status" value="1"/>
</dbReference>
<feature type="domain" description="NodB homology" evidence="4">
    <location>
        <begin position="446"/>
        <end position="557"/>
    </location>
</feature>
<dbReference type="InterPro" id="IPR051398">
    <property type="entry name" value="Polysacch_Deacetylase"/>
</dbReference>
<dbReference type="InterPro" id="IPR002509">
    <property type="entry name" value="NODB_dom"/>
</dbReference>
<dbReference type="GO" id="GO:0005975">
    <property type="term" value="P:carbohydrate metabolic process"/>
    <property type="evidence" value="ECO:0007669"/>
    <property type="project" value="InterPro"/>
</dbReference>
<evidence type="ECO:0000256" key="3">
    <source>
        <dbReference type="SAM" id="MobiDB-lite"/>
    </source>
</evidence>
<dbReference type="CDD" id="cd10970">
    <property type="entry name" value="CE4_DAC_u1_6s"/>
    <property type="match status" value="1"/>
</dbReference>
<dbReference type="RefSeq" id="WP_150479585.1">
    <property type="nucleotide sequence ID" value="NZ_BMTB01000010.1"/>
</dbReference>
<gene>
    <name evidence="5" type="ORF">CP976_07275</name>
</gene>
<keyword evidence="2" id="KW-0732">Signal</keyword>
<evidence type="ECO:0000313" key="6">
    <source>
        <dbReference type="Proteomes" id="UP000326598"/>
    </source>
</evidence>
<evidence type="ECO:0000256" key="1">
    <source>
        <dbReference type="ARBA" id="ARBA00004613"/>
    </source>
</evidence>
<dbReference type="GeneID" id="91415884"/>
<dbReference type="Gene3D" id="2.60.120.260">
    <property type="entry name" value="Galactose-binding domain-like"/>
    <property type="match status" value="1"/>
</dbReference>
<dbReference type="GO" id="GO:0005576">
    <property type="term" value="C:extracellular region"/>
    <property type="evidence" value="ECO:0007669"/>
    <property type="project" value="UniProtKB-SubCell"/>
</dbReference>
<dbReference type="Proteomes" id="UP000326598">
    <property type="component" value="Chromosome"/>
</dbReference>
<sequence>MPLPPGLSTVTVSGTYKRPDGTAYKGRIVFQPEPDVLTSATHGTLVIGDVEVVLDNDGAFSVSLLATDDPDVTPSGWTYRVTERWYDTPGRSYPLSLPAAAPVVDIADVAPTAPAEGEYVVVTGPPGPAGPQGPEGPEGAKGDPGDPATNLVQSVNGEQGVVVLSAADVEADPAGSATTAVTAHTTAADPHGDRSWADAKFALGSTVTAIDGYLNDALNRVAAVEQGTAWLSALNVSGNAQVTGRLTAAGWTLPMLAPTGRRPRWRAASWRQIFAAGHGWTASGSGVGSSNPNDTTTFSKGSQSFAMTTTGTAAVGNIRRYGAPAFDLTGKALRLTFRVADVSKLNQINFLIGSSTLANSYSWRVFTYASTAQNQVQSGEWVTVTLQWAGVRSPTGTYTIGPTGVPSNTGSFTDMAFQVVDNGTGPATVNLQSVEIIDATSTVFPTGAVSITFDDCYASVWGNARPKMDSLGYRGTIYTIADVVDTTGVYLTKAQMRAMQDHSGWEIAGHAYTAAAHNAKYTTLSTQAVLDELRNLRAWMVTNGFTSEHFAYPGGWFGPTVDGDPIDLLTSRYFTTGRGISSADNAGETFPAGMSYRMRSISGIGSMAGGASPAHPTTMLAAGGPLDRCASTGQWLILTFHEIVTGTAANTNQCSLTDFNTIMDGINTRGIPVLPVSDAMRYYS</sequence>
<organism evidence="5 6">
    <name type="scientific">Streptomyces coeruleorubidus</name>
    <dbReference type="NCBI Taxonomy" id="116188"/>
    <lineage>
        <taxon>Bacteria</taxon>
        <taxon>Bacillati</taxon>
        <taxon>Actinomycetota</taxon>
        <taxon>Actinomycetes</taxon>
        <taxon>Kitasatosporales</taxon>
        <taxon>Streptomycetaceae</taxon>
        <taxon>Streptomyces</taxon>
    </lineage>
</organism>
<dbReference type="Pfam" id="PF01522">
    <property type="entry name" value="Polysacc_deac_1"/>
    <property type="match status" value="1"/>
</dbReference>
<protein>
    <recommendedName>
        <fullName evidence="4">NodB homology domain-containing protein</fullName>
    </recommendedName>
</protein>
<dbReference type="KEGG" id="scoe:CP976_07275"/>
<comment type="subcellular location">
    <subcellularLocation>
        <location evidence="1">Secreted</location>
    </subcellularLocation>
</comment>
<evidence type="ECO:0000313" key="5">
    <source>
        <dbReference type="EMBL" id="QEV23965.1"/>
    </source>
</evidence>
<evidence type="ECO:0000256" key="2">
    <source>
        <dbReference type="ARBA" id="ARBA00022729"/>
    </source>
</evidence>
<dbReference type="InterPro" id="IPR011330">
    <property type="entry name" value="Glyco_hydro/deAcase_b/a-brl"/>
</dbReference>
<evidence type="ECO:0000259" key="4">
    <source>
        <dbReference type="Pfam" id="PF01522"/>
    </source>
</evidence>
<dbReference type="AlphaFoldDB" id="A0A5J6I580"/>
<dbReference type="GO" id="GO:0016810">
    <property type="term" value="F:hydrolase activity, acting on carbon-nitrogen (but not peptide) bonds"/>
    <property type="evidence" value="ECO:0007669"/>
    <property type="project" value="InterPro"/>
</dbReference>
<accession>A0A5J6I580</accession>
<reference evidence="5 6" key="1">
    <citation type="submission" date="2017-09" db="EMBL/GenBank/DDBJ databases">
        <authorList>
            <person name="Lee N."/>
            <person name="Cho B.-K."/>
        </authorList>
    </citation>
    <scope>NUCLEOTIDE SEQUENCE [LARGE SCALE GENOMIC DNA]</scope>
    <source>
        <strain evidence="5 6">ATCC 13740</strain>
    </source>
</reference>
<dbReference type="EMBL" id="CP023694">
    <property type="protein sequence ID" value="QEV23965.1"/>
    <property type="molecule type" value="Genomic_DNA"/>
</dbReference>